<dbReference type="GO" id="GO:0055085">
    <property type="term" value="P:transmembrane transport"/>
    <property type="evidence" value="ECO:0007669"/>
    <property type="project" value="InterPro"/>
</dbReference>
<evidence type="ECO:0000256" key="4">
    <source>
        <dbReference type="ARBA" id="ARBA00022692"/>
    </source>
</evidence>
<dbReference type="Pfam" id="PF00528">
    <property type="entry name" value="BPD_transp_1"/>
    <property type="match status" value="1"/>
</dbReference>
<evidence type="ECO:0000256" key="1">
    <source>
        <dbReference type="ARBA" id="ARBA00004651"/>
    </source>
</evidence>
<dbReference type="InterPro" id="IPR035906">
    <property type="entry name" value="MetI-like_sf"/>
</dbReference>
<dbReference type="OrthoDB" id="9793490at2"/>
<evidence type="ECO:0000256" key="3">
    <source>
        <dbReference type="ARBA" id="ARBA00022475"/>
    </source>
</evidence>
<feature type="domain" description="ABC transmembrane type-1" evidence="8">
    <location>
        <begin position="55"/>
        <end position="239"/>
    </location>
</feature>
<dbReference type="GO" id="GO:0005886">
    <property type="term" value="C:plasma membrane"/>
    <property type="evidence" value="ECO:0007669"/>
    <property type="project" value="UniProtKB-SubCell"/>
</dbReference>
<keyword evidence="3" id="KW-1003">Cell membrane</keyword>
<dbReference type="PROSITE" id="PS50928">
    <property type="entry name" value="ABC_TM1"/>
    <property type="match status" value="1"/>
</dbReference>
<name>A0A2K2FLR5_9CLOT</name>
<feature type="transmembrane region" description="Helical" evidence="7">
    <location>
        <begin position="161"/>
        <end position="191"/>
    </location>
</feature>
<keyword evidence="5 7" id="KW-1133">Transmembrane helix</keyword>
<dbReference type="CDD" id="cd06261">
    <property type="entry name" value="TM_PBP2"/>
    <property type="match status" value="1"/>
</dbReference>
<organism evidence="9 10">
    <name type="scientific">Clostridium thermosuccinogenes</name>
    <dbReference type="NCBI Taxonomy" id="84032"/>
    <lineage>
        <taxon>Bacteria</taxon>
        <taxon>Bacillati</taxon>
        <taxon>Bacillota</taxon>
        <taxon>Clostridia</taxon>
        <taxon>Eubacteriales</taxon>
        <taxon>Clostridiaceae</taxon>
        <taxon>Clostridium</taxon>
    </lineage>
</organism>
<evidence type="ECO:0000256" key="5">
    <source>
        <dbReference type="ARBA" id="ARBA00022989"/>
    </source>
</evidence>
<dbReference type="PANTHER" id="PTHR30151">
    <property type="entry name" value="ALKANE SULFONATE ABC TRANSPORTER-RELATED, MEMBRANE SUBUNIT"/>
    <property type="match status" value="1"/>
</dbReference>
<comment type="similarity">
    <text evidence="7">Belongs to the binding-protein-dependent transport system permease family.</text>
</comment>
<feature type="transmembrane region" description="Helical" evidence="7">
    <location>
        <begin position="93"/>
        <end position="115"/>
    </location>
</feature>
<keyword evidence="2 7" id="KW-0813">Transport</keyword>
<dbReference type="EMBL" id="NIOJ01000003">
    <property type="protein sequence ID" value="PNU01295.1"/>
    <property type="molecule type" value="Genomic_DNA"/>
</dbReference>
<evidence type="ECO:0000313" key="10">
    <source>
        <dbReference type="Proteomes" id="UP000236151"/>
    </source>
</evidence>
<dbReference type="KEGG" id="cthd:CDO33_11310"/>
<evidence type="ECO:0000259" key="8">
    <source>
        <dbReference type="PROSITE" id="PS50928"/>
    </source>
</evidence>
<evidence type="ECO:0000256" key="7">
    <source>
        <dbReference type="RuleBase" id="RU363032"/>
    </source>
</evidence>
<feature type="transmembrane region" description="Helical" evidence="7">
    <location>
        <begin position="121"/>
        <end position="140"/>
    </location>
</feature>
<comment type="caution">
    <text evidence="9">The sequence shown here is derived from an EMBL/GenBank/DDBJ whole genome shotgun (WGS) entry which is preliminary data.</text>
</comment>
<sequence length="249" mass="27093">MWVTISRLGIIAAILVGIELAVSQGYVNKIFLASPSQIADEFTYMLRQNELLPQIMLTLQEALLGYAISAVVGIGIGVLFVTFPKLEALLTPFFSAIMAVPKTAVMPLLIVWFGIGFKSKVIMVFLFCMFTVLFNTVSGTKQTKVEHLKVAHVFKATRAQIVFKVLIPSALPGIFTGLRVTAATAITGVIFAEMTASKGGAGYLLSEAQAVLNTPKLYLVVIIVTLLSVLFVSIVNLAERIVFRHQRTI</sequence>
<reference evidence="9 10" key="1">
    <citation type="submission" date="2017-06" db="EMBL/GenBank/DDBJ databases">
        <title>Investigating the central metabolism of Clostridium thermosuccinogenes.</title>
        <authorList>
            <person name="Koendjbiharie J.G."/>
            <person name="van Kranenburg R."/>
        </authorList>
    </citation>
    <scope>NUCLEOTIDE SEQUENCE [LARGE SCALE GENOMIC DNA]</scope>
    <source>
        <strain evidence="9 10">DSM 5806</strain>
    </source>
</reference>
<keyword evidence="10" id="KW-1185">Reference proteome</keyword>
<dbReference type="Gene3D" id="1.10.3720.10">
    <property type="entry name" value="MetI-like"/>
    <property type="match status" value="1"/>
</dbReference>
<keyword evidence="6 7" id="KW-0472">Membrane</keyword>
<accession>A0A2K2FLR5</accession>
<dbReference type="InterPro" id="IPR000515">
    <property type="entry name" value="MetI-like"/>
</dbReference>
<evidence type="ECO:0000313" key="9">
    <source>
        <dbReference type="EMBL" id="PNU01295.1"/>
    </source>
</evidence>
<keyword evidence="4 7" id="KW-0812">Transmembrane</keyword>
<protein>
    <submittedName>
        <fullName evidence="9">ABC transporter permease</fullName>
    </submittedName>
</protein>
<feature type="transmembrane region" description="Helical" evidence="7">
    <location>
        <begin position="63"/>
        <end position="81"/>
    </location>
</feature>
<comment type="subcellular location">
    <subcellularLocation>
        <location evidence="1 7">Cell membrane</location>
        <topology evidence="1 7">Multi-pass membrane protein</topology>
    </subcellularLocation>
</comment>
<evidence type="ECO:0000256" key="6">
    <source>
        <dbReference type="ARBA" id="ARBA00023136"/>
    </source>
</evidence>
<dbReference type="SUPFAM" id="SSF161098">
    <property type="entry name" value="MetI-like"/>
    <property type="match status" value="1"/>
</dbReference>
<feature type="transmembrane region" description="Helical" evidence="7">
    <location>
        <begin position="217"/>
        <end position="238"/>
    </location>
</feature>
<dbReference type="AlphaFoldDB" id="A0A2K2FLR5"/>
<evidence type="ECO:0000256" key="2">
    <source>
        <dbReference type="ARBA" id="ARBA00022448"/>
    </source>
</evidence>
<proteinExistence type="inferred from homology"/>
<gene>
    <name evidence="9" type="ORF">CDQ84_02390</name>
</gene>
<dbReference type="Proteomes" id="UP000236151">
    <property type="component" value="Unassembled WGS sequence"/>
</dbReference>
<dbReference type="PANTHER" id="PTHR30151:SF20">
    <property type="entry name" value="ABC TRANSPORTER PERMEASE PROTEIN HI_0355-RELATED"/>
    <property type="match status" value="1"/>
</dbReference>